<gene>
    <name evidence="1" type="ORF">EHQ23_05280</name>
    <name evidence="2" type="ORF">EHQ26_17805</name>
</gene>
<evidence type="ECO:0000313" key="4">
    <source>
        <dbReference type="Proteomes" id="UP000297918"/>
    </source>
</evidence>
<organism evidence="1 3">
    <name type="scientific">Leptospira bourretii</name>
    <dbReference type="NCBI Taxonomy" id="2484962"/>
    <lineage>
        <taxon>Bacteria</taxon>
        <taxon>Pseudomonadati</taxon>
        <taxon>Spirochaetota</taxon>
        <taxon>Spirochaetia</taxon>
        <taxon>Leptospirales</taxon>
        <taxon>Leptospiraceae</taxon>
        <taxon>Leptospira</taxon>
    </lineage>
</organism>
<protein>
    <submittedName>
        <fullName evidence="1">Uncharacterized protein</fullName>
    </submittedName>
</protein>
<accession>A0A4R9IIH4</accession>
<comment type="caution">
    <text evidence="1">The sequence shown here is derived from an EMBL/GenBank/DDBJ whole genome shotgun (WGS) entry which is preliminary data.</text>
</comment>
<proteinExistence type="predicted"/>
<dbReference type="AlphaFoldDB" id="A0A4R9IIH4"/>
<dbReference type="EMBL" id="RQFM01000010">
    <property type="protein sequence ID" value="TGK88251.1"/>
    <property type="molecule type" value="Genomic_DNA"/>
</dbReference>
<evidence type="ECO:0000313" key="3">
    <source>
        <dbReference type="Proteomes" id="UP000297394"/>
    </source>
</evidence>
<dbReference type="EMBL" id="RQFL01000031">
    <property type="protein sequence ID" value="TGK88901.1"/>
    <property type="molecule type" value="Genomic_DNA"/>
</dbReference>
<keyword evidence="4" id="KW-1185">Reference proteome</keyword>
<dbReference type="OrthoDB" id="330804at2"/>
<name>A0A4R9IIH4_9LEPT</name>
<dbReference type="Proteomes" id="UP000297394">
    <property type="component" value="Unassembled WGS sequence"/>
</dbReference>
<evidence type="ECO:0000313" key="1">
    <source>
        <dbReference type="EMBL" id="TGK88251.1"/>
    </source>
</evidence>
<dbReference type="RefSeq" id="WP_135746854.1">
    <property type="nucleotide sequence ID" value="NZ_RQFL01000031.1"/>
</dbReference>
<dbReference type="Proteomes" id="UP000297918">
    <property type="component" value="Unassembled WGS sequence"/>
</dbReference>
<reference evidence="1 3" key="2">
    <citation type="journal article" date="2019" name="PLoS Negl. Trop. Dis.">
        <title>Revisiting the worldwide diversity of Leptospira species in the environment.</title>
        <authorList>
            <person name="Vincent A.T."/>
            <person name="Schiettekatte O."/>
            <person name="Bourhy P."/>
            <person name="Veyrier F.J."/>
            <person name="Picardeau M."/>
        </authorList>
    </citation>
    <scope>NUCLEOTIDE SEQUENCE [LARGE SCALE GENOMIC DNA]</scope>
    <source>
        <strain evidence="1 3">201800280</strain>
        <strain evidence="2">201800281</strain>
    </source>
</reference>
<sequence>MSEFLLVFTMIVLSHDKIILTMEKVNLVSKTSVGIEQYQFENTEAGFASAEEEEKKIRKKLNLPASDCLVVLNREKKGYIHVGLSHMGNLPEATEMSEPNIKKIVALCRMKQAKF</sequence>
<reference evidence="2" key="1">
    <citation type="submission" date="2018-10" db="EMBL/GenBank/DDBJ databases">
        <authorList>
            <person name="Vincent A.T."/>
            <person name="Schiettekatte O."/>
            <person name="Bourhy P."/>
            <person name="Veyrier F.J."/>
            <person name="Picardeau M."/>
        </authorList>
    </citation>
    <scope>NUCLEOTIDE SEQUENCE</scope>
    <source>
        <strain evidence="2">201800281</strain>
    </source>
</reference>
<evidence type="ECO:0000313" key="2">
    <source>
        <dbReference type="EMBL" id="TGK88901.1"/>
    </source>
</evidence>